<organism evidence="1 2">
    <name type="scientific">Ligilactobacillus acidipiscis</name>
    <dbReference type="NCBI Taxonomy" id="89059"/>
    <lineage>
        <taxon>Bacteria</taxon>
        <taxon>Bacillati</taxon>
        <taxon>Bacillota</taxon>
        <taxon>Bacilli</taxon>
        <taxon>Lactobacillales</taxon>
        <taxon>Lactobacillaceae</taxon>
        <taxon>Ligilactobacillus</taxon>
    </lineage>
</organism>
<proteinExistence type="predicted"/>
<evidence type="ECO:0000313" key="2">
    <source>
        <dbReference type="Proteomes" id="UP000190935"/>
    </source>
</evidence>
<accession>A0A1K1KNL3</accession>
<dbReference type="EMBL" id="LT630287">
    <property type="protein sequence ID" value="SFV40490.1"/>
    <property type="molecule type" value="Genomic_DNA"/>
</dbReference>
<gene>
    <name evidence="1" type="ORF">LAC1533_1070</name>
</gene>
<dbReference type="Proteomes" id="UP000190935">
    <property type="component" value="Chromosome I"/>
</dbReference>
<evidence type="ECO:0000313" key="1">
    <source>
        <dbReference type="EMBL" id="SFV40490.1"/>
    </source>
</evidence>
<name>A0A1K1KNL3_9LACO</name>
<reference evidence="2" key="1">
    <citation type="submission" date="2016-11" db="EMBL/GenBank/DDBJ databases">
        <authorList>
            <person name="Papadimitriou K."/>
        </authorList>
    </citation>
    <scope>NUCLEOTIDE SEQUENCE [LARGE SCALE GENOMIC DNA]</scope>
    <source>
        <strain evidence="2">ACA-DC 1533</strain>
    </source>
</reference>
<dbReference type="KEGG" id="laca:LAC1533_1070"/>
<sequence length="45" mass="5270">MKKQSVCGKLNFAQYFVLVSKDTVTIPTIFDKSKYSQSGHFFFFR</sequence>
<protein>
    <submittedName>
        <fullName evidence="1">Uncharacterized protein</fullName>
    </submittedName>
</protein>
<dbReference type="AlphaFoldDB" id="A0A1K1KNL3"/>